<dbReference type="Proteomes" id="UP000594263">
    <property type="component" value="Unplaced"/>
</dbReference>
<keyword evidence="5 6" id="KW-0472">Membrane</keyword>
<comment type="similarity">
    <text evidence="2">Belongs to the TMEM45 family.</text>
</comment>
<evidence type="ECO:0000313" key="7">
    <source>
        <dbReference type="EnsemblPlants" id="Kaladp0058s0484.1.v1.1.CDS.1"/>
    </source>
</evidence>
<feature type="transmembrane region" description="Helical" evidence="6">
    <location>
        <begin position="238"/>
        <end position="257"/>
    </location>
</feature>
<organism evidence="7 8">
    <name type="scientific">Kalanchoe fedtschenkoi</name>
    <name type="common">Lavender scallops</name>
    <name type="synonym">South American air plant</name>
    <dbReference type="NCBI Taxonomy" id="63787"/>
    <lineage>
        <taxon>Eukaryota</taxon>
        <taxon>Viridiplantae</taxon>
        <taxon>Streptophyta</taxon>
        <taxon>Embryophyta</taxon>
        <taxon>Tracheophyta</taxon>
        <taxon>Spermatophyta</taxon>
        <taxon>Magnoliopsida</taxon>
        <taxon>eudicotyledons</taxon>
        <taxon>Gunneridae</taxon>
        <taxon>Pentapetalae</taxon>
        <taxon>Saxifragales</taxon>
        <taxon>Crassulaceae</taxon>
        <taxon>Kalanchoe</taxon>
    </lineage>
</organism>
<sequence>MGSLIGHAASGLFFFLSGLWHLYSNVKLYLLQPNSFKSLPWFPTAKFRYLELSLIILATSLYLVFELFVGPSNHHPFDKDGTNQLRNFQHSSTFMSFLVYAVFAILLDRVKPNNVSYGLTELLAGLAFSLQLFNSRLRSTDHAGVEGQYHMFLRPLIAVSLATTLTGIARPNSFLVSFVRSASLLFQGSWLMVTGFMLWTPQLIAKGCFINNENGQLVVRCHGSKALQRARSLVNLQFSWFLISMASAAMSLYLLMVKQYSGERSEYRTMKSDKLLDERLEGIEVECLEEDGGLKKSSTIQMGSLHRPADNKQTLVM</sequence>
<keyword evidence="4 6" id="KW-1133">Transmembrane helix</keyword>
<comment type="subcellular location">
    <subcellularLocation>
        <location evidence="1">Membrane</location>
        <topology evidence="1">Multi-pass membrane protein</topology>
    </subcellularLocation>
</comment>
<evidence type="ECO:0000256" key="2">
    <source>
        <dbReference type="ARBA" id="ARBA00006948"/>
    </source>
</evidence>
<feature type="transmembrane region" description="Helical" evidence="6">
    <location>
        <begin position="114"/>
        <end position="132"/>
    </location>
</feature>
<evidence type="ECO:0000313" key="8">
    <source>
        <dbReference type="Proteomes" id="UP000594263"/>
    </source>
</evidence>
<dbReference type="OMA" id="CQMERIE"/>
<feature type="transmembrane region" description="Helical" evidence="6">
    <location>
        <begin position="88"/>
        <end position="107"/>
    </location>
</feature>
<proteinExistence type="inferred from homology"/>
<dbReference type="PANTHER" id="PTHR46285">
    <property type="entry name" value="PROTEINASE INHIBITOR I4, SERPIN (DUF716)-RELATED"/>
    <property type="match status" value="1"/>
</dbReference>
<feature type="transmembrane region" description="Helical" evidence="6">
    <location>
        <begin position="47"/>
        <end position="68"/>
    </location>
</feature>
<feature type="transmembrane region" description="Helical" evidence="6">
    <location>
        <begin position="152"/>
        <end position="169"/>
    </location>
</feature>
<evidence type="ECO:0000256" key="1">
    <source>
        <dbReference type="ARBA" id="ARBA00004141"/>
    </source>
</evidence>
<evidence type="ECO:0000256" key="5">
    <source>
        <dbReference type="ARBA" id="ARBA00023136"/>
    </source>
</evidence>
<dbReference type="Pfam" id="PF04819">
    <property type="entry name" value="DUF716"/>
    <property type="match status" value="1"/>
</dbReference>
<feature type="transmembrane region" description="Helical" evidence="6">
    <location>
        <begin position="6"/>
        <end position="26"/>
    </location>
</feature>
<evidence type="ECO:0000256" key="6">
    <source>
        <dbReference type="SAM" id="Phobius"/>
    </source>
</evidence>
<keyword evidence="8" id="KW-1185">Reference proteome</keyword>
<dbReference type="AlphaFoldDB" id="A0A7N0UC57"/>
<dbReference type="GO" id="GO:0016020">
    <property type="term" value="C:membrane"/>
    <property type="evidence" value="ECO:0007669"/>
    <property type="project" value="UniProtKB-SubCell"/>
</dbReference>
<protein>
    <submittedName>
        <fullName evidence="7">Uncharacterized protein</fullName>
    </submittedName>
</protein>
<dbReference type="InterPro" id="IPR006904">
    <property type="entry name" value="DUF716"/>
</dbReference>
<evidence type="ECO:0000256" key="3">
    <source>
        <dbReference type="ARBA" id="ARBA00022692"/>
    </source>
</evidence>
<feature type="transmembrane region" description="Helical" evidence="6">
    <location>
        <begin position="181"/>
        <end position="199"/>
    </location>
</feature>
<dbReference type="EnsemblPlants" id="Kaladp0058s0484.1.v1.1">
    <property type="protein sequence ID" value="Kaladp0058s0484.1.v1.1.CDS.1"/>
    <property type="gene ID" value="Kaladp0058s0484.v1.1"/>
</dbReference>
<dbReference type="Gramene" id="Kaladp0058s0484.1.v1.1">
    <property type="protein sequence ID" value="Kaladp0058s0484.1.v1.1.CDS.1"/>
    <property type="gene ID" value="Kaladp0058s0484.v1.1"/>
</dbReference>
<reference evidence="7" key="1">
    <citation type="submission" date="2021-01" db="UniProtKB">
        <authorList>
            <consortium name="EnsemblPlants"/>
        </authorList>
    </citation>
    <scope>IDENTIFICATION</scope>
</reference>
<keyword evidence="3 6" id="KW-0812">Transmembrane</keyword>
<name>A0A7N0UC57_KALFE</name>
<accession>A0A7N0UC57</accession>
<dbReference type="PANTHER" id="PTHR46285:SF3">
    <property type="entry name" value="PROTEINASE INHIBITOR I4, SERPIN (DUF716)"/>
    <property type="match status" value="1"/>
</dbReference>
<evidence type="ECO:0000256" key="4">
    <source>
        <dbReference type="ARBA" id="ARBA00022989"/>
    </source>
</evidence>